<proteinExistence type="predicted"/>
<feature type="compositionally biased region" description="Polar residues" evidence="1">
    <location>
        <begin position="70"/>
        <end position="80"/>
    </location>
</feature>
<evidence type="ECO:0000313" key="2">
    <source>
        <dbReference type="EMBL" id="GAA2247062.1"/>
    </source>
</evidence>
<evidence type="ECO:0000313" key="3">
    <source>
        <dbReference type="Proteomes" id="UP001500305"/>
    </source>
</evidence>
<reference evidence="3" key="1">
    <citation type="journal article" date="2019" name="Int. J. Syst. Evol. Microbiol.">
        <title>The Global Catalogue of Microorganisms (GCM) 10K type strain sequencing project: providing services to taxonomists for standard genome sequencing and annotation.</title>
        <authorList>
            <consortium name="The Broad Institute Genomics Platform"/>
            <consortium name="The Broad Institute Genome Sequencing Center for Infectious Disease"/>
            <person name="Wu L."/>
            <person name="Ma J."/>
        </authorList>
    </citation>
    <scope>NUCLEOTIDE SEQUENCE [LARGE SCALE GENOMIC DNA]</scope>
    <source>
        <strain evidence="3">JCM 7356</strain>
    </source>
</reference>
<feature type="region of interest" description="Disordered" evidence="1">
    <location>
        <begin position="43"/>
        <end position="101"/>
    </location>
</feature>
<keyword evidence="3" id="KW-1185">Reference proteome</keyword>
<protein>
    <submittedName>
        <fullName evidence="2">Uncharacterized protein</fullName>
    </submittedName>
</protein>
<sequence length="101" mass="10797">MTLRQRRGGAPAWIRLADRALGPVGRRRAALIAGAAGKATAGAALFERRHRQPGGGPTDPQRSAAGPYTIRSQTTAASRWSDSDSRLMPEALQLSNSYEPE</sequence>
<name>A0ABP5QYK4_9ACTN</name>
<dbReference type="EMBL" id="BAAATR010000012">
    <property type="protein sequence ID" value="GAA2247062.1"/>
    <property type="molecule type" value="Genomic_DNA"/>
</dbReference>
<organism evidence="2 3">
    <name type="scientific">Kitasatospora cystarginea</name>
    <dbReference type="NCBI Taxonomy" id="58350"/>
    <lineage>
        <taxon>Bacteria</taxon>
        <taxon>Bacillati</taxon>
        <taxon>Actinomycetota</taxon>
        <taxon>Actinomycetes</taxon>
        <taxon>Kitasatosporales</taxon>
        <taxon>Streptomycetaceae</taxon>
        <taxon>Kitasatospora</taxon>
    </lineage>
</organism>
<comment type="caution">
    <text evidence="2">The sequence shown here is derived from an EMBL/GenBank/DDBJ whole genome shotgun (WGS) entry which is preliminary data.</text>
</comment>
<evidence type="ECO:0000256" key="1">
    <source>
        <dbReference type="SAM" id="MobiDB-lite"/>
    </source>
</evidence>
<gene>
    <name evidence="2" type="ORF">GCM10010430_31400</name>
</gene>
<dbReference type="Proteomes" id="UP001500305">
    <property type="component" value="Unassembled WGS sequence"/>
</dbReference>
<accession>A0ABP5QYK4</accession>